<feature type="compositionally biased region" description="Low complexity" evidence="4">
    <location>
        <begin position="206"/>
        <end position="224"/>
    </location>
</feature>
<feature type="transmembrane region" description="Helical" evidence="5">
    <location>
        <begin position="311"/>
        <end position="335"/>
    </location>
</feature>
<dbReference type="SUPFAM" id="SSF52058">
    <property type="entry name" value="L domain-like"/>
    <property type="match status" value="1"/>
</dbReference>
<feature type="region of interest" description="Disordered" evidence="4">
    <location>
        <begin position="1"/>
        <end position="85"/>
    </location>
</feature>
<evidence type="ECO:0000256" key="3">
    <source>
        <dbReference type="ARBA" id="ARBA00022737"/>
    </source>
</evidence>
<feature type="compositionally biased region" description="Polar residues" evidence="4">
    <location>
        <begin position="159"/>
        <end position="176"/>
    </location>
</feature>
<keyword evidence="5" id="KW-0812">Transmembrane</keyword>
<evidence type="ECO:0008006" key="8">
    <source>
        <dbReference type="Google" id="ProtNLM"/>
    </source>
</evidence>
<feature type="compositionally biased region" description="Pro residues" evidence="4">
    <location>
        <begin position="387"/>
        <end position="406"/>
    </location>
</feature>
<keyword evidence="5" id="KW-0472">Membrane</keyword>
<feature type="region of interest" description="Disordered" evidence="4">
    <location>
        <begin position="360"/>
        <end position="416"/>
    </location>
</feature>
<dbReference type="PANTHER" id="PTHR48060:SF21">
    <property type="entry name" value="L DOMAIN-LIKE PROTEIN"/>
    <property type="match status" value="1"/>
</dbReference>
<evidence type="ECO:0000313" key="7">
    <source>
        <dbReference type="Proteomes" id="UP001295423"/>
    </source>
</evidence>
<evidence type="ECO:0000256" key="5">
    <source>
        <dbReference type="SAM" id="Phobius"/>
    </source>
</evidence>
<evidence type="ECO:0000256" key="2">
    <source>
        <dbReference type="ARBA" id="ARBA00022729"/>
    </source>
</evidence>
<feature type="compositionally biased region" description="Polar residues" evidence="4">
    <location>
        <begin position="29"/>
        <end position="56"/>
    </location>
</feature>
<dbReference type="Gene3D" id="3.80.10.10">
    <property type="entry name" value="Ribonuclease Inhibitor"/>
    <property type="match status" value="1"/>
</dbReference>
<dbReference type="Proteomes" id="UP001295423">
    <property type="component" value="Unassembled WGS sequence"/>
</dbReference>
<protein>
    <recommendedName>
        <fullName evidence="8">L domain-like protein</fullName>
    </recommendedName>
</protein>
<feature type="region of interest" description="Disordered" evidence="4">
    <location>
        <begin position="100"/>
        <end position="237"/>
    </location>
</feature>
<comment type="caution">
    <text evidence="6">The sequence shown here is derived from an EMBL/GenBank/DDBJ whole genome shotgun (WGS) entry which is preliminary data.</text>
</comment>
<feature type="compositionally biased region" description="Polar residues" evidence="4">
    <location>
        <begin position="65"/>
        <end position="77"/>
    </location>
</feature>
<dbReference type="AlphaFoldDB" id="A0AAD2FY47"/>
<feature type="compositionally biased region" description="Polar residues" evidence="4">
    <location>
        <begin position="141"/>
        <end position="152"/>
    </location>
</feature>
<keyword evidence="5" id="KW-1133">Transmembrane helix</keyword>
<dbReference type="PANTHER" id="PTHR48060">
    <property type="entry name" value="DNA DAMAGE-REPAIR/TOLERATION PROTEIN DRT100"/>
    <property type="match status" value="1"/>
</dbReference>
<sequence>MHPMATPPSVSAQGSCHDDNDLEVASAPSVPTDNEAVNGTQNNQSGTVSHDSSSRNQQEDHDNESLVTMGTSTSTGTPRRKEGSSFLAMMQNMLAFDSGSVVSGSEALSPMPKSLGNNDTGHSYNTLDTAASRSHEDFSDEQNCQNWDTENTAPDAGQDSINCAASVQPSLCSTPPRTRIDPEQGSSLEPPGTNGSRSPKPPSSPPGIVKSSSNNANSPFGLFRRPPPGPESSDDELKESLVMENQTQGWFGGLLHTPERKVVDHHKEPLPERAPSKTEYERFSSVASNESVDDRDGFKVVSDKNTVKVRLVYFVVLFFFLLVIVCALAFFLWYLSDLENEQNNRARDFVATMRPSALATMEPSMEPSTASPSMSLSPTVTFSPTKSPTPGPTSPPTKRPTRPPTGMPSKIPTFNPTMETADLNFMRIMADISPETAIKMESPGTTQNRAFQWLIRDPMYHNYTDDRKIQRWVLSLVKLELRQTVPNTDAPTGYPSIAPTVAPTTLSPSQNPTPTPWPTGSPVNGRDFFWNFTSTAQEAEAPIDDNSEGRRLNWDALESWMQYTDECLWFSSYFFNRVACNSRHQFKRLVLINLDLEGTIPSELSLMSRLETIALPINKITGTIPKEFGSMRWLSTFNVSYNNMEGTIPSELAAAPALTTLDVGSNNTFTGPVPNEICQKGLRVFRGNCASLQCPCCNQCAREFN</sequence>
<keyword evidence="7" id="KW-1185">Reference proteome</keyword>
<proteinExistence type="predicted"/>
<evidence type="ECO:0000313" key="6">
    <source>
        <dbReference type="EMBL" id="CAJ1956335.1"/>
    </source>
</evidence>
<dbReference type="EMBL" id="CAKOGP040001914">
    <property type="protein sequence ID" value="CAJ1956335.1"/>
    <property type="molecule type" value="Genomic_DNA"/>
</dbReference>
<dbReference type="FunFam" id="3.80.10.10:FF:000041">
    <property type="entry name" value="LRR receptor-like serine/threonine-protein kinase ERECTA"/>
    <property type="match status" value="1"/>
</dbReference>
<organism evidence="6 7">
    <name type="scientific">Cylindrotheca closterium</name>
    <dbReference type="NCBI Taxonomy" id="2856"/>
    <lineage>
        <taxon>Eukaryota</taxon>
        <taxon>Sar</taxon>
        <taxon>Stramenopiles</taxon>
        <taxon>Ochrophyta</taxon>
        <taxon>Bacillariophyta</taxon>
        <taxon>Bacillariophyceae</taxon>
        <taxon>Bacillariophycidae</taxon>
        <taxon>Bacillariales</taxon>
        <taxon>Bacillariaceae</taxon>
        <taxon>Cylindrotheca</taxon>
    </lineage>
</organism>
<gene>
    <name evidence="6" type="ORF">CYCCA115_LOCUS16181</name>
</gene>
<keyword evidence="3" id="KW-0677">Repeat</keyword>
<reference evidence="6" key="1">
    <citation type="submission" date="2023-08" db="EMBL/GenBank/DDBJ databases">
        <authorList>
            <person name="Audoor S."/>
            <person name="Bilcke G."/>
        </authorList>
    </citation>
    <scope>NUCLEOTIDE SEQUENCE</scope>
</reference>
<name>A0AAD2FY47_9STRA</name>
<feature type="compositionally biased region" description="Polar residues" evidence="4">
    <location>
        <begin position="366"/>
        <end position="383"/>
    </location>
</feature>
<accession>A0AAD2FY47</accession>
<dbReference type="InterPro" id="IPR032675">
    <property type="entry name" value="LRR_dom_sf"/>
</dbReference>
<dbReference type="InterPro" id="IPR053211">
    <property type="entry name" value="DNA_repair-toleration"/>
</dbReference>
<feature type="compositionally biased region" description="Polar residues" evidence="4">
    <location>
        <begin position="115"/>
        <end position="132"/>
    </location>
</feature>
<evidence type="ECO:0000256" key="1">
    <source>
        <dbReference type="ARBA" id="ARBA00022614"/>
    </source>
</evidence>
<keyword evidence="1" id="KW-0433">Leucine-rich repeat</keyword>
<keyword evidence="2" id="KW-0732">Signal</keyword>
<evidence type="ECO:0000256" key="4">
    <source>
        <dbReference type="SAM" id="MobiDB-lite"/>
    </source>
</evidence>